<dbReference type="Pfam" id="PF06441">
    <property type="entry name" value="EHN"/>
    <property type="match status" value="1"/>
</dbReference>
<dbReference type="InterPro" id="IPR000639">
    <property type="entry name" value="Epox_hydrolase-like"/>
</dbReference>
<dbReference type="PANTHER" id="PTHR21661:SF35">
    <property type="entry name" value="EPOXIDE HYDROLASE"/>
    <property type="match status" value="1"/>
</dbReference>
<evidence type="ECO:0000313" key="6">
    <source>
        <dbReference type="Proteomes" id="UP000546126"/>
    </source>
</evidence>
<dbReference type="SUPFAM" id="SSF53474">
    <property type="entry name" value="alpha/beta-Hydrolases"/>
    <property type="match status" value="1"/>
</dbReference>
<dbReference type="PANTHER" id="PTHR21661">
    <property type="entry name" value="EPOXIDE HYDROLASE 1-RELATED"/>
    <property type="match status" value="1"/>
</dbReference>
<keyword evidence="2" id="KW-0058">Aromatic hydrocarbons catabolism</keyword>
<keyword evidence="3 5" id="KW-0378">Hydrolase</keyword>
<reference evidence="5 6" key="1">
    <citation type="submission" date="2020-06" db="EMBL/GenBank/DDBJ databases">
        <authorList>
            <person name="Chanama M."/>
        </authorList>
    </citation>
    <scope>NUCLEOTIDE SEQUENCE [LARGE SCALE GENOMIC DNA]</scope>
    <source>
        <strain evidence="5 6">TBRC6557</strain>
    </source>
</reference>
<accession>A0A7Y6IIF1</accession>
<dbReference type="Gene3D" id="3.40.50.1820">
    <property type="entry name" value="alpha/beta hydrolase"/>
    <property type="match status" value="1"/>
</dbReference>
<comment type="similarity">
    <text evidence="1">Belongs to the peptidase S33 family.</text>
</comment>
<dbReference type="InterPro" id="IPR029058">
    <property type="entry name" value="AB_hydrolase_fold"/>
</dbReference>
<dbReference type="AlphaFoldDB" id="A0A7Y6IIF1"/>
<dbReference type="GO" id="GO:0097176">
    <property type="term" value="P:epoxide metabolic process"/>
    <property type="evidence" value="ECO:0007669"/>
    <property type="project" value="TreeGrafter"/>
</dbReference>
<evidence type="ECO:0000313" key="5">
    <source>
        <dbReference type="EMBL" id="NUW38805.1"/>
    </source>
</evidence>
<evidence type="ECO:0000259" key="4">
    <source>
        <dbReference type="Pfam" id="PF06441"/>
    </source>
</evidence>
<comment type="caution">
    <text evidence="5">The sequence shown here is derived from an EMBL/GenBank/DDBJ whole genome shotgun (WGS) entry which is preliminary data.</text>
</comment>
<protein>
    <submittedName>
        <fullName evidence="5">Epoxide hydrolase</fullName>
    </submittedName>
</protein>
<dbReference type="GO" id="GO:0004301">
    <property type="term" value="F:epoxide hydrolase activity"/>
    <property type="evidence" value="ECO:0007669"/>
    <property type="project" value="TreeGrafter"/>
</dbReference>
<feature type="domain" description="Epoxide hydrolase N-terminal" evidence="4">
    <location>
        <begin position="53"/>
        <end position="157"/>
    </location>
</feature>
<gene>
    <name evidence="5" type="ORF">HT134_01500</name>
</gene>
<evidence type="ECO:0000256" key="2">
    <source>
        <dbReference type="ARBA" id="ARBA00022797"/>
    </source>
</evidence>
<dbReference type="InterPro" id="IPR016292">
    <property type="entry name" value="Epoxide_hydrolase"/>
</dbReference>
<organism evidence="5 6">
    <name type="scientific">Nonomuraea rhodomycinica</name>
    <dbReference type="NCBI Taxonomy" id="1712872"/>
    <lineage>
        <taxon>Bacteria</taxon>
        <taxon>Bacillati</taxon>
        <taxon>Actinomycetota</taxon>
        <taxon>Actinomycetes</taxon>
        <taxon>Streptosporangiales</taxon>
        <taxon>Streptosporangiaceae</taxon>
        <taxon>Nonomuraea</taxon>
    </lineage>
</organism>
<evidence type="ECO:0000256" key="3">
    <source>
        <dbReference type="ARBA" id="ARBA00022801"/>
    </source>
</evidence>
<dbReference type="InterPro" id="IPR010497">
    <property type="entry name" value="Epoxide_hydro_N"/>
</dbReference>
<dbReference type="PRINTS" id="PR00412">
    <property type="entry name" value="EPOXHYDRLASE"/>
</dbReference>
<dbReference type="EMBL" id="JABWGO010000001">
    <property type="protein sequence ID" value="NUW38805.1"/>
    <property type="molecule type" value="Genomic_DNA"/>
</dbReference>
<sequence length="419" mass="47785">MAVLRVRYEEDTPPSYRLYKVDQRSGRFARFEPYAVRYSVPKRWRHGLTANDIRTFRFEPDRGALDDLRERLDRVRWPDEVPGVGWEYGVPLARMKDLVARWRTGYDWDGALAELNAHDQYVTRIDGQDIHFLHVRSPREDALPLLITHGWPSSPVEYLDVIEPLARDFHLVIPSLPGYGLSGPTTETGWGSTRIAKAWLELMTRLGHERFGVQGGDWGTWISREVGVLAPERVAGMHGNGIICFPIGVPGELDGLSEVEQERMAFRERYLTGQYGYKLIQSARPQTFAYGMADSPVALLAWFASVYHEWSDEPVPDDRLLTTVMLYWLTNTAGSAARSFVETPDTEQDTSVEWELKPATVPTSVSVFPKDILRPIRRFAERDNTIVGWVEHERGGTFAALEQPAAYVEDVRAFFATLR</sequence>
<proteinExistence type="inferred from homology"/>
<name>A0A7Y6IIF1_9ACTN</name>
<keyword evidence="6" id="KW-1185">Reference proteome</keyword>
<dbReference type="Proteomes" id="UP000546126">
    <property type="component" value="Unassembled WGS sequence"/>
</dbReference>
<dbReference type="PIRSF" id="PIRSF001112">
    <property type="entry name" value="Epoxide_hydrolase"/>
    <property type="match status" value="1"/>
</dbReference>
<evidence type="ECO:0000256" key="1">
    <source>
        <dbReference type="ARBA" id="ARBA00010088"/>
    </source>
</evidence>